<accession>A0AAU8I568</accession>
<dbReference type="Pfam" id="PF08240">
    <property type="entry name" value="ADH_N"/>
    <property type="match status" value="1"/>
</dbReference>
<dbReference type="InterPro" id="IPR011032">
    <property type="entry name" value="GroES-like_sf"/>
</dbReference>
<protein>
    <submittedName>
        <fullName evidence="3">NADP-dependent oxidoreductase</fullName>
        <ecNumber evidence="3">1.-.-.-</ecNumber>
    </submittedName>
</protein>
<dbReference type="SUPFAM" id="SSF50129">
    <property type="entry name" value="GroES-like"/>
    <property type="match status" value="1"/>
</dbReference>
<dbReference type="CDD" id="cd05289">
    <property type="entry name" value="MDR_like_2"/>
    <property type="match status" value="1"/>
</dbReference>
<organism evidence="3">
    <name type="scientific">Xanthomonas indica</name>
    <dbReference type="NCBI Taxonomy" id="2912242"/>
    <lineage>
        <taxon>Bacteria</taxon>
        <taxon>Pseudomonadati</taxon>
        <taxon>Pseudomonadota</taxon>
        <taxon>Gammaproteobacteria</taxon>
        <taxon>Lysobacterales</taxon>
        <taxon>Lysobacteraceae</taxon>
        <taxon>Xanthomonas</taxon>
    </lineage>
</organism>
<dbReference type="RefSeq" id="WP_242160044.1">
    <property type="nucleotide sequence ID" value="NZ_CP131914.1"/>
</dbReference>
<keyword evidence="4" id="KW-1185">Reference proteome</keyword>
<feature type="domain" description="Enoyl reductase (ER)" evidence="1">
    <location>
        <begin position="42"/>
        <end position="363"/>
    </location>
</feature>
<dbReference type="Proteomes" id="UP001430647">
    <property type="component" value="Unassembled WGS sequence"/>
</dbReference>
<dbReference type="SMART" id="SM00829">
    <property type="entry name" value="PKS_ER"/>
    <property type="match status" value="1"/>
</dbReference>
<sequence>MLSFTSGAVLRIFGALFRSGYVMHSSKETPLTMKAVRQRAFGGPDVLQYEDAPVPVLRPGEVLIRVHAIGLNPPDLYLREGYSRLPPEWRPPVAFPLTLGTDVSGVIAAVAEDVDGFSPGDAVYAMVRFPDGLAGGSQAYAQYVAAPASEVALKPVGIDHVYAAGAPMSLLTAWQFLIAQGHDVANPLQPMPHVPVPLQGKTVVINGAAGGVGHFALQLARWQGARVIAVASGKHEAFVRGLGAETFIDYTKTAPEDVLHNVDLVVDAVGGAGAGKFLRTLKRGGALFPIFPLGFDGHDAAVALGVTVSTTQVRSSGAQLGELAALLDAGTVRVAIDSTFALSQARQAHERAEQGHVQGKIVMTVE</sequence>
<dbReference type="KEGG" id="xin:Q7W82_20130"/>
<reference evidence="2" key="2">
    <citation type="submission" date="2022-01" db="EMBL/GenBank/DDBJ databases">
        <authorList>
            <person name="Rana R."/>
            <person name="Patil P.B."/>
        </authorList>
    </citation>
    <scope>NUCLEOTIDE SEQUENCE</scope>
    <source>
        <strain evidence="2">PPL560</strain>
    </source>
</reference>
<dbReference type="InterPro" id="IPR013154">
    <property type="entry name" value="ADH-like_N"/>
</dbReference>
<proteinExistence type="predicted"/>
<keyword evidence="3" id="KW-0560">Oxidoreductase</keyword>
<dbReference type="Pfam" id="PF13602">
    <property type="entry name" value="ADH_zinc_N_2"/>
    <property type="match status" value="1"/>
</dbReference>
<dbReference type="Gene3D" id="3.40.50.720">
    <property type="entry name" value="NAD(P)-binding Rossmann-like Domain"/>
    <property type="match status" value="1"/>
</dbReference>
<gene>
    <name evidence="2" type="ORF">L3V74_10940</name>
    <name evidence="3" type="ORF">Q7W82_20130</name>
</gene>
<dbReference type="Gene3D" id="3.90.180.10">
    <property type="entry name" value="Medium-chain alcohol dehydrogenases, catalytic domain"/>
    <property type="match status" value="1"/>
</dbReference>
<dbReference type="EC" id="1.-.-.-" evidence="3"/>
<dbReference type="EMBL" id="CP131914">
    <property type="protein sequence ID" value="XCI80527.1"/>
    <property type="molecule type" value="Genomic_DNA"/>
</dbReference>
<evidence type="ECO:0000259" key="1">
    <source>
        <dbReference type="SMART" id="SM00829"/>
    </source>
</evidence>
<dbReference type="SUPFAM" id="SSF51735">
    <property type="entry name" value="NAD(P)-binding Rossmann-fold domains"/>
    <property type="match status" value="1"/>
</dbReference>
<dbReference type="InterPro" id="IPR020843">
    <property type="entry name" value="ER"/>
</dbReference>
<evidence type="ECO:0000313" key="3">
    <source>
        <dbReference type="EMBL" id="XCI80527.1"/>
    </source>
</evidence>
<name>A0AAU8I568_9XANT</name>
<dbReference type="PANTHER" id="PTHR11695:SF294">
    <property type="entry name" value="RETICULON-4-INTERACTING PROTEIN 1, MITOCHONDRIAL"/>
    <property type="match status" value="1"/>
</dbReference>
<dbReference type="InterPro" id="IPR036291">
    <property type="entry name" value="NAD(P)-bd_dom_sf"/>
</dbReference>
<evidence type="ECO:0000313" key="2">
    <source>
        <dbReference type="EMBL" id="MCI2262059.1"/>
    </source>
</evidence>
<dbReference type="InterPro" id="IPR050700">
    <property type="entry name" value="YIM1/Zinc_Alcohol_DH_Fams"/>
</dbReference>
<reference evidence="3" key="3">
    <citation type="submission" date="2023-08" db="EMBL/GenBank/DDBJ databases">
        <title>Complete genome sequence of Xanthomonas indica.</title>
        <authorList>
            <person name="Patil P.B."/>
            <person name="Rana R."/>
        </authorList>
    </citation>
    <scope>NUCLEOTIDE SEQUENCE</scope>
    <source>
        <strain evidence="3">PPL560</strain>
    </source>
</reference>
<evidence type="ECO:0000313" key="4">
    <source>
        <dbReference type="Proteomes" id="UP001430647"/>
    </source>
</evidence>
<dbReference type="EMBL" id="JAKJPQ010000008">
    <property type="protein sequence ID" value="MCI2262059.1"/>
    <property type="molecule type" value="Genomic_DNA"/>
</dbReference>
<reference evidence="2 4" key="1">
    <citation type="journal article" date="2022" name="Curr. Microbiol.">
        <title>Xanthomonas indica sp. nov., a Novel Member of Non-Pathogenic Xanthomonas Community from Healthy Rice Seeds.</title>
        <authorList>
            <person name="Rana R."/>
            <person name="Madhavan V.N."/>
            <person name="Saroha T."/>
            <person name="Bansal K."/>
            <person name="Kaur A."/>
            <person name="Sonti R.V."/>
            <person name="Patel H.K."/>
            <person name="Patil P.B."/>
        </authorList>
    </citation>
    <scope>NUCLEOTIDE SEQUENCE [LARGE SCALE GENOMIC DNA]</scope>
    <source>
        <strain evidence="2 4">PPL560</strain>
    </source>
</reference>
<dbReference type="PANTHER" id="PTHR11695">
    <property type="entry name" value="ALCOHOL DEHYDROGENASE RELATED"/>
    <property type="match status" value="1"/>
</dbReference>
<dbReference type="AlphaFoldDB" id="A0AAU8I568"/>
<dbReference type="GO" id="GO:0016491">
    <property type="term" value="F:oxidoreductase activity"/>
    <property type="evidence" value="ECO:0007669"/>
    <property type="project" value="UniProtKB-KW"/>
</dbReference>